<dbReference type="GO" id="GO:0046872">
    <property type="term" value="F:metal ion binding"/>
    <property type="evidence" value="ECO:0007669"/>
    <property type="project" value="UniProtKB-UniRule"/>
</dbReference>
<evidence type="ECO:0000313" key="10">
    <source>
        <dbReference type="Proteomes" id="UP000323567"/>
    </source>
</evidence>
<protein>
    <submittedName>
        <fullName evidence="9">M3 family metallopeptidase</fullName>
    </submittedName>
</protein>
<dbReference type="AlphaFoldDB" id="A0A5B3G1I1"/>
<dbReference type="InterPro" id="IPR024077">
    <property type="entry name" value="Neurolysin/TOP_dom2"/>
</dbReference>
<dbReference type="GO" id="GO:0004180">
    <property type="term" value="F:carboxypeptidase activity"/>
    <property type="evidence" value="ECO:0007669"/>
    <property type="project" value="TreeGrafter"/>
</dbReference>
<dbReference type="InterPro" id="IPR001567">
    <property type="entry name" value="Pept_M3A_M3B_dom"/>
</dbReference>
<evidence type="ECO:0000256" key="5">
    <source>
        <dbReference type="ARBA" id="ARBA00022833"/>
    </source>
</evidence>
<dbReference type="GO" id="GO:0005829">
    <property type="term" value="C:cytosol"/>
    <property type="evidence" value="ECO:0007669"/>
    <property type="project" value="TreeGrafter"/>
</dbReference>
<evidence type="ECO:0000256" key="2">
    <source>
        <dbReference type="ARBA" id="ARBA00022670"/>
    </source>
</evidence>
<dbReference type="Proteomes" id="UP000323567">
    <property type="component" value="Unassembled WGS sequence"/>
</dbReference>
<dbReference type="FunFam" id="3.40.390.10:FF:000009">
    <property type="entry name" value="Oligopeptidase A"/>
    <property type="match status" value="1"/>
</dbReference>
<keyword evidence="6 7" id="KW-0482">Metalloprotease</keyword>
<dbReference type="GO" id="GO:0004222">
    <property type="term" value="F:metalloendopeptidase activity"/>
    <property type="evidence" value="ECO:0007669"/>
    <property type="project" value="InterPro"/>
</dbReference>
<dbReference type="EMBL" id="VVXK01000020">
    <property type="protein sequence ID" value="KAA2367239.1"/>
    <property type="molecule type" value="Genomic_DNA"/>
</dbReference>
<accession>A0A5B3G1I1</accession>
<dbReference type="PANTHER" id="PTHR43660">
    <property type="entry name" value="DIPEPTIDYL CARBOXYPEPTIDASE"/>
    <property type="match status" value="1"/>
</dbReference>
<evidence type="ECO:0000256" key="6">
    <source>
        <dbReference type="ARBA" id="ARBA00023049"/>
    </source>
</evidence>
<evidence type="ECO:0000256" key="7">
    <source>
        <dbReference type="RuleBase" id="RU003435"/>
    </source>
</evidence>
<keyword evidence="2 7" id="KW-0645">Protease</keyword>
<comment type="similarity">
    <text evidence="1 7">Belongs to the peptidase M3 family.</text>
</comment>
<dbReference type="InterPro" id="IPR034005">
    <property type="entry name" value="M3A_DCP"/>
</dbReference>
<dbReference type="Gene3D" id="1.10.1370.10">
    <property type="entry name" value="Neurolysin, domain 3"/>
    <property type="match status" value="1"/>
</dbReference>
<dbReference type="CDD" id="cd06456">
    <property type="entry name" value="M3A_DCP"/>
    <property type="match status" value="1"/>
</dbReference>
<dbReference type="SUPFAM" id="SSF55486">
    <property type="entry name" value="Metalloproteases ('zincins'), catalytic domain"/>
    <property type="match status" value="1"/>
</dbReference>
<organism evidence="9 10">
    <name type="scientific">Alistipes shahii</name>
    <dbReference type="NCBI Taxonomy" id="328814"/>
    <lineage>
        <taxon>Bacteria</taxon>
        <taxon>Pseudomonadati</taxon>
        <taxon>Bacteroidota</taxon>
        <taxon>Bacteroidia</taxon>
        <taxon>Bacteroidales</taxon>
        <taxon>Rikenellaceae</taxon>
        <taxon>Alistipes</taxon>
    </lineage>
</organism>
<evidence type="ECO:0000259" key="8">
    <source>
        <dbReference type="Pfam" id="PF01432"/>
    </source>
</evidence>
<dbReference type="InterPro" id="IPR024079">
    <property type="entry name" value="MetalloPept_cat_dom_sf"/>
</dbReference>
<feature type="domain" description="Peptidase M3A/M3B catalytic" evidence="8">
    <location>
        <begin position="255"/>
        <end position="706"/>
    </location>
</feature>
<dbReference type="GO" id="GO:0006508">
    <property type="term" value="P:proteolysis"/>
    <property type="evidence" value="ECO:0007669"/>
    <property type="project" value="UniProtKB-KW"/>
</dbReference>
<dbReference type="InterPro" id="IPR045090">
    <property type="entry name" value="Pept_M3A_M3B"/>
</dbReference>
<comment type="cofactor">
    <cofactor evidence="7">
        <name>Zn(2+)</name>
        <dbReference type="ChEBI" id="CHEBI:29105"/>
    </cofactor>
    <text evidence="7">Binds 1 zinc ion.</text>
</comment>
<keyword evidence="3 7" id="KW-0479">Metal-binding</keyword>
<dbReference type="Gene3D" id="3.40.390.10">
    <property type="entry name" value="Collagenase (Catalytic Domain)"/>
    <property type="match status" value="1"/>
</dbReference>
<evidence type="ECO:0000256" key="4">
    <source>
        <dbReference type="ARBA" id="ARBA00022801"/>
    </source>
</evidence>
<dbReference type="PANTHER" id="PTHR43660:SF1">
    <property type="entry name" value="DIPEPTIDYL CARBOXYPEPTIDASE"/>
    <property type="match status" value="1"/>
</dbReference>
<reference evidence="9 10" key="1">
    <citation type="journal article" date="2019" name="Nat. Med.">
        <title>A library of human gut bacterial isolates paired with longitudinal multiomics data enables mechanistic microbiome research.</title>
        <authorList>
            <person name="Poyet M."/>
            <person name="Groussin M."/>
            <person name="Gibbons S.M."/>
            <person name="Avila-Pacheco J."/>
            <person name="Jiang X."/>
            <person name="Kearney S.M."/>
            <person name="Perrotta A.R."/>
            <person name="Berdy B."/>
            <person name="Zhao S."/>
            <person name="Lieberman T.D."/>
            <person name="Swanson P.K."/>
            <person name="Smith M."/>
            <person name="Roesemann S."/>
            <person name="Alexander J.E."/>
            <person name="Rich S.A."/>
            <person name="Livny J."/>
            <person name="Vlamakis H."/>
            <person name="Clish C."/>
            <person name="Bullock K."/>
            <person name="Deik A."/>
            <person name="Scott J."/>
            <person name="Pierce K.A."/>
            <person name="Xavier R.J."/>
            <person name="Alm E.J."/>
        </authorList>
    </citation>
    <scope>NUCLEOTIDE SEQUENCE [LARGE SCALE GENOMIC DNA]</scope>
    <source>
        <strain evidence="9 10">BIOML-A2</strain>
    </source>
</reference>
<evidence type="ECO:0000256" key="1">
    <source>
        <dbReference type="ARBA" id="ARBA00006040"/>
    </source>
</evidence>
<evidence type="ECO:0000256" key="3">
    <source>
        <dbReference type="ARBA" id="ARBA00022723"/>
    </source>
</evidence>
<name>A0A5B3G1I1_9BACT</name>
<sequence length="709" mass="80197">MIRSLPLVRRTLFLSVCGLFLFSGRLFAGNPLLMPSEAPYGAPRFDRIHAADIMPAIEEGIRAYKAGIAKIRALDPAEATFENVVVPLDRADSLLDVPRAVLGYLKSNFGGDSVIRISLESAQLTGEAYDAVTLDTAIFRLVKAVYDRRDAAGLDSLQLRTLGKVYRSYIRGGALCTPGQKERLKELNREISLKRIRHGQNITQATQEFVLYVQDSSLLDGLAGTTRQRFARNAARQGHQGVWAVGFTNGDYASVMASATNRDLRRRLYEAYTSRCMDGKYDNRQLSVDIVNLRLERARMLGYENYAAYTLETNMAGTPEKVRELLLPLKDAAAGKGRAERAELEAFAVKYERDSAFRLEPWDVAFYSGKLRKAKFGSELGRMRNYLFFDNVLNDGVFYVANRLFGITLTQRTDIPVFHPDVLTFEAKDAEGRPLGLLYLDCFVRKGKRGGAWCSRLRGYSCAGEREVLPLVTISCNFSRAAEGRPKLLSTSEVKTLFHEFGHALAGFLSRGPYPQVTGSFPRDMVELPSQLNEHWAWEPEVMKHYARDYETGRPIPDALIAKFKESENFLKGLYLTDFYATALLDLEWHTVLRPVEGCDVAAFERAFLKRYDFPEHTALRFRTTYYNHIFASSYPAQYYSYTWSAVLDTDAFAAFTGTGDIFDPETARRYRRHILTEAGYDEPLAQYVRFRGAVPDVKPLMRRYGLAE</sequence>
<keyword evidence="5 7" id="KW-0862">Zinc</keyword>
<gene>
    <name evidence="9" type="ORF">F2Y13_12175</name>
</gene>
<proteinExistence type="inferred from homology"/>
<keyword evidence="4 7" id="KW-0378">Hydrolase</keyword>
<comment type="caution">
    <text evidence="9">The sequence shown here is derived from an EMBL/GenBank/DDBJ whole genome shotgun (WGS) entry which is preliminary data.</text>
</comment>
<dbReference type="Gene3D" id="1.10.1370.40">
    <property type="match status" value="1"/>
</dbReference>
<dbReference type="Pfam" id="PF01432">
    <property type="entry name" value="Peptidase_M3"/>
    <property type="match status" value="1"/>
</dbReference>
<evidence type="ECO:0000313" key="9">
    <source>
        <dbReference type="EMBL" id="KAA2367239.1"/>
    </source>
</evidence>